<evidence type="ECO:0000313" key="2">
    <source>
        <dbReference type="EMBL" id="EFQ32484.1"/>
    </source>
</evidence>
<dbReference type="Proteomes" id="UP000008782">
    <property type="component" value="Unassembled WGS sequence"/>
</dbReference>
<feature type="compositionally biased region" description="Low complexity" evidence="1">
    <location>
        <begin position="50"/>
        <end position="59"/>
    </location>
</feature>
<dbReference type="VEuPathDB" id="FungiDB:GLRG_07754"/>
<feature type="region of interest" description="Disordered" evidence="1">
    <location>
        <begin position="326"/>
        <end position="368"/>
    </location>
</feature>
<evidence type="ECO:0000313" key="3">
    <source>
        <dbReference type="Proteomes" id="UP000008782"/>
    </source>
</evidence>
<dbReference type="eggNOG" id="ENOG502R96Z">
    <property type="taxonomic scope" value="Eukaryota"/>
</dbReference>
<reference evidence="3" key="1">
    <citation type="journal article" date="2012" name="Nat. Genet.">
        <title>Lifestyle transitions in plant pathogenic Colletotrichum fungi deciphered by genome and transcriptome analyses.</title>
        <authorList>
            <person name="O'Connell R.J."/>
            <person name="Thon M.R."/>
            <person name="Hacquard S."/>
            <person name="Amyotte S.G."/>
            <person name="Kleemann J."/>
            <person name="Torres M.F."/>
            <person name="Damm U."/>
            <person name="Buiate E.A."/>
            <person name="Epstein L."/>
            <person name="Alkan N."/>
            <person name="Altmueller J."/>
            <person name="Alvarado-Balderrama L."/>
            <person name="Bauser C.A."/>
            <person name="Becker C."/>
            <person name="Birren B.W."/>
            <person name="Chen Z."/>
            <person name="Choi J."/>
            <person name="Crouch J.A."/>
            <person name="Duvick J.P."/>
            <person name="Farman M.A."/>
            <person name="Gan P."/>
            <person name="Heiman D."/>
            <person name="Henrissat B."/>
            <person name="Howard R.J."/>
            <person name="Kabbage M."/>
            <person name="Koch C."/>
            <person name="Kracher B."/>
            <person name="Kubo Y."/>
            <person name="Law A.D."/>
            <person name="Lebrun M.-H."/>
            <person name="Lee Y.-H."/>
            <person name="Miyara I."/>
            <person name="Moore N."/>
            <person name="Neumann U."/>
            <person name="Nordstroem K."/>
            <person name="Panaccione D.G."/>
            <person name="Panstruga R."/>
            <person name="Place M."/>
            <person name="Proctor R.H."/>
            <person name="Prusky D."/>
            <person name="Rech G."/>
            <person name="Reinhardt R."/>
            <person name="Rollins J.A."/>
            <person name="Rounsley S."/>
            <person name="Schardl C.L."/>
            <person name="Schwartz D.C."/>
            <person name="Shenoy N."/>
            <person name="Shirasu K."/>
            <person name="Sikhakolli U.R."/>
            <person name="Stueber K."/>
            <person name="Sukno S.A."/>
            <person name="Sweigard J.A."/>
            <person name="Takano Y."/>
            <person name="Takahara H."/>
            <person name="Trail F."/>
            <person name="van der Does H.C."/>
            <person name="Voll L.M."/>
            <person name="Will I."/>
            <person name="Young S."/>
            <person name="Zeng Q."/>
            <person name="Zhang J."/>
            <person name="Zhou S."/>
            <person name="Dickman M.B."/>
            <person name="Schulze-Lefert P."/>
            <person name="Ver Loren van Themaat E."/>
            <person name="Ma L.-J."/>
            <person name="Vaillancourt L.J."/>
        </authorList>
    </citation>
    <scope>NUCLEOTIDE SEQUENCE [LARGE SCALE GENOMIC DNA]</scope>
    <source>
        <strain evidence="3">M1.001 / M2 / FGSC 10212</strain>
    </source>
</reference>
<dbReference type="AlphaFoldDB" id="E3QNJ7"/>
<dbReference type="EMBL" id="GG697362">
    <property type="protein sequence ID" value="EFQ32484.1"/>
    <property type="molecule type" value="Genomic_DNA"/>
</dbReference>
<sequence length="368" mass="40105">MCFRDGDQPLSPYSNSKTPLAEMGHDTRNGVHLGQSRVYKIQRETPPKSKPVSSPASTARSTTITDSSVSCRVGTNTLSTENRYTLAEAAARVAFADRCGSCGSRARVVSIPPGPSTKGKPVGAVKEKPLPSRPRSVHGSKTPSSLRSATTYEPQSGPSSYFTRESGERSQSAANTRISTPLTPGHNDLHHRITDWAFDTASHKISIEKPLDMVSEEASDERSQSAAQSTHISTPPTLGHNDLHCRVKHWASNIPSHKTFIERPLNMVSEEASSAAQSTYISTPLTAGHNDRHRRATHLASNTTSHRNTASHKTIIKKPLDMVSEKASGATMPYPVYEPTKRRRRGGKKSTVATSHLARRSMRSETEH</sequence>
<protein>
    <submittedName>
        <fullName evidence="2">Uncharacterized protein</fullName>
    </submittedName>
</protein>
<accession>E3QNJ7</accession>
<feature type="region of interest" description="Disordered" evidence="1">
    <location>
        <begin position="104"/>
        <end position="186"/>
    </location>
</feature>
<keyword evidence="3" id="KW-1185">Reference proteome</keyword>
<proteinExistence type="predicted"/>
<name>E3QNJ7_COLGM</name>
<gene>
    <name evidence="2" type="ORF">GLRG_07754</name>
</gene>
<feature type="compositionally biased region" description="Polar residues" evidence="1">
    <location>
        <begin position="139"/>
        <end position="182"/>
    </location>
</feature>
<evidence type="ECO:0000256" key="1">
    <source>
        <dbReference type="SAM" id="MobiDB-lite"/>
    </source>
</evidence>
<feature type="region of interest" description="Disordered" evidence="1">
    <location>
        <begin position="1"/>
        <end position="68"/>
    </location>
</feature>
<dbReference type="GeneID" id="24413119"/>
<feature type="region of interest" description="Disordered" evidence="1">
    <location>
        <begin position="214"/>
        <end position="240"/>
    </location>
</feature>
<dbReference type="RefSeq" id="XP_008096504.1">
    <property type="nucleotide sequence ID" value="XM_008098313.1"/>
</dbReference>
<dbReference type="OrthoDB" id="10671485at2759"/>
<organism evidence="3">
    <name type="scientific">Colletotrichum graminicola (strain M1.001 / M2 / FGSC 10212)</name>
    <name type="common">Maize anthracnose fungus</name>
    <name type="synonym">Glomerella graminicola</name>
    <dbReference type="NCBI Taxonomy" id="645133"/>
    <lineage>
        <taxon>Eukaryota</taxon>
        <taxon>Fungi</taxon>
        <taxon>Dikarya</taxon>
        <taxon>Ascomycota</taxon>
        <taxon>Pezizomycotina</taxon>
        <taxon>Sordariomycetes</taxon>
        <taxon>Hypocreomycetidae</taxon>
        <taxon>Glomerellales</taxon>
        <taxon>Glomerellaceae</taxon>
        <taxon>Colletotrichum</taxon>
        <taxon>Colletotrichum graminicola species complex</taxon>
    </lineage>
</organism>
<dbReference type="HOGENOM" id="CLU_752288_0_0_1"/>
<feature type="compositionally biased region" description="Polar residues" evidence="1">
    <location>
        <begin position="224"/>
        <end position="236"/>
    </location>
</feature>